<dbReference type="InterPro" id="IPR006073">
    <property type="entry name" value="GTP-bd"/>
</dbReference>
<evidence type="ECO:0000256" key="4">
    <source>
        <dbReference type="ARBA" id="ARBA00022840"/>
    </source>
</evidence>
<dbReference type="InterPro" id="IPR012676">
    <property type="entry name" value="TGS-like"/>
</dbReference>
<dbReference type="SUPFAM" id="SSF52540">
    <property type="entry name" value="P-loop containing nucleoside triphosphate hydrolases"/>
    <property type="match status" value="1"/>
</dbReference>
<reference evidence="9" key="1">
    <citation type="submission" date="2017-09" db="EMBL/GenBank/DDBJ databases">
        <title>Depth-based differentiation of microbial function through sediment-hosted aquifers and enrichment of novel symbionts in the deep terrestrial subsurface.</title>
        <authorList>
            <person name="Probst A.J."/>
            <person name="Ladd B."/>
            <person name="Jarett J.K."/>
            <person name="Geller-Mcgrath D.E."/>
            <person name="Sieber C.M.K."/>
            <person name="Emerson J.B."/>
            <person name="Anantharaman K."/>
            <person name="Thomas B.C."/>
            <person name="Malmstrom R."/>
            <person name="Stieglmeier M."/>
            <person name="Klingl A."/>
            <person name="Woyke T."/>
            <person name="Ryan C.M."/>
            <person name="Banfield J.F."/>
        </authorList>
    </citation>
    <scope>NUCLEOTIDE SEQUENCE [LARGE SCALE GENOMIC DNA]</scope>
</reference>
<dbReference type="AlphaFoldDB" id="A0A2M7W3K8"/>
<dbReference type="InterPro" id="IPR027417">
    <property type="entry name" value="P-loop_NTPase"/>
</dbReference>
<dbReference type="PROSITE" id="PS51710">
    <property type="entry name" value="G_OBG"/>
    <property type="match status" value="1"/>
</dbReference>
<evidence type="ECO:0000259" key="7">
    <source>
        <dbReference type="PROSITE" id="PS51880"/>
    </source>
</evidence>
<evidence type="ECO:0000259" key="6">
    <source>
        <dbReference type="PROSITE" id="PS51710"/>
    </source>
</evidence>
<dbReference type="NCBIfam" id="TIGR00092">
    <property type="entry name" value="redox-regulated ATPase YchF"/>
    <property type="match status" value="1"/>
</dbReference>
<dbReference type="InterPro" id="IPR004095">
    <property type="entry name" value="TGS"/>
</dbReference>
<comment type="caution">
    <text evidence="8">The sequence shown here is derived from an EMBL/GenBank/DDBJ whole genome shotgun (WGS) entry which is preliminary data.</text>
</comment>
<dbReference type="SUPFAM" id="SSF81271">
    <property type="entry name" value="TGS-like"/>
    <property type="match status" value="1"/>
</dbReference>
<keyword evidence="5" id="KW-0460">Magnesium</keyword>
<name>A0A2M7W3K8_9BACT</name>
<dbReference type="GO" id="GO:0046872">
    <property type="term" value="F:metal ion binding"/>
    <property type="evidence" value="ECO:0007669"/>
    <property type="project" value="UniProtKB-KW"/>
</dbReference>
<feature type="domain" description="TGS" evidence="7">
    <location>
        <begin position="295"/>
        <end position="378"/>
    </location>
</feature>
<dbReference type="Gene3D" id="3.40.50.300">
    <property type="entry name" value="P-loop containing nucleotide triphosphate hydrolases"/>
    <property type="match status" value="1"/>
</dbReference>
<dbReference type="GO" id="GO:0005524">
    <property type="term" value="F:ATP binding"/>
    <property type="evidence" value="ECO:0007669"/>
    <property type="project" value="UniProtKB-KW"/>
</dbReference>
<dbReference type="PROSITE" id="PS51880">
    <property type="entry name" value="TGS"/>
    <property type="match status" value="1"/>
</dbReference>
<dbReference type="PANTHER" id="PTHR23305:SF18">
    <property type="entry name" value="OBG-TYPE G DOMAIN-CONTAINING PROTEIN"/>
    <property type="match status" value="1"/>
</dbReference>
<dbReference type="GO" id="GO:0005525">
    <property type="term" value="F:GTP binding"/>
    <property type="evidence" value="ECO:0007669"/>
    <property type="project" value="InterPro"/>
</dbReference>
<keyword evidence="2" id="KW-0479">Metal-binding</keyword>
<proteinExistence type="predicted"/>
<keyword evidence="3" id="KW-0547">Nucleotide-binding</keyword>
<dbReference type="InterPro" id="IPR004396">
    <property type="entry name" value="ATPase_YchF/OLA1"/>
</dbReference>
<accession>A0A2M7W3K8</accession>
<evidence type="ECO:0000313" key="8">
    <source>
        <dbReference type="EMBL" id="PJA15242.1"/>
    </source>
</evidence>
<protein>
    <submittedName>
        <fullName evidence="8">Redox-regulated ATPase YchF</fullName>
    </submittedName>
</protein>
<dbReference type="InterPro" id="IPR012675">
    <property type="entry name" value="Beta-grasp_dom_sf"/>
</dbReference>
<evidence type="ECO:0000256" key="2">
    <source>
        <dbReference type="ARBA" id="ARBA00022723"/>
    </source>
</evidence>
<dbReference type="Pfam" id="PF06071">
    <property type="entry name" value="YchF-GTPase_C"/>
    <property type="match status" value="1"/>
</dbReference>
<keyword evidence="4" id="KW-0067">ATP-binding</keyword>
<dbReference type="Gene3D" id="1.10.150.300">
    <property type="entry name" value="TGS-like domain"/>
    <property type="match status" value="1"/>
</dbReference>
<organism evidence="8 9">
    <name type="scientific">Candidatus Dojkabacteria bacterium CG_4_10_14_0_2_um_filter_Dojkabacteria_WS6_41_15</name>
    <dbReference type="NCBI Taxonomy" id="2014249"/>
    <lineage>
        <taxon>Bacteria</taxon>
        <taxon>Candidatus Dojkabacteria</taxon>
    </lineage>
</organism>
<comment type="cofactor">
    <cofactor evidence="1">
        <name>Mg(2+)</name>
        <dbReference type="ChEBI" id="CHEBI:18420"/>
    </cofactor>
</comment>
<dbReference type="GO" id="GO:0005737">
    <property type="term" value="C:cytoplasm"/>
    <property type="evidence" value="ECO:0007669"/>
    <property type="project" value="TreeGrafter"/>
</dbReference>
<evidence type="ECO:0000256" key="3">
    <source>
        <dbReference type="ARBA" id="ARBA00022741"/>
    </source>
</evidence>
<dbReference type="InterPro" id="IPR031167">
    <property type="entry name" value="G_OBG"/>
</dbReference>
<gene>
    <name evidence="8" type="ORF">COX64_00880</name>
</gene>
<dbReference type="InterPro" id="IPR013029">
    <property type="entry name" value="YchF_C"/>
</dbReference>
<dbReference type="EMBL" id="PFQB01000021">
    <property type="protein sequence ID" value="PJA15242.1"/>
    <property type="molecule type" value="Genomic_DNA"/>
</dbReference>
<feature type="domain" description="OBG-type G" evidence="6">
    <location>
        <begin position="2"/>
        <end position="282"/>
    </location>
</feature>
<dbReference type="InterPro" id="IPR023192">
    <property type="entry name" value="TGS-like_dom_sf"/>
</dbReference>
<evidence type="ECO:0000256" key="5">
    <source>
        <dbReference type="ARBA" id="ARBA00022842"/>
    </source>
</evidence>
<sequence>MKSIGIVGLPNVGKSTLFNVITKMAVPAENFPFCTIDKNVGIIEYKDERITKLSELFKSNEIFPAVIQFVDIAGLVKGASKGEGLGNQFLSHIREVDLVMYLLRAFPDKQVMHVYDRIDPKKDFEDVLIELTLKDVETVEKKIIAMGKDVRSGKDEKIKVQHEALQNLLKHLLAGKTAYRFKKEPENINNEAIQEIVHDVFLLTAKPFLAVLNISYIDMSEPAYVAKVEQWKKEVIEFADFAFGPGVVGDVAYIDSKFLSDIQTFSAEELDEMKKELSYFCDVQTLIEIAKKKLHFINFYVGNEKDSRSWFITEGETALDAAACIHTGIADKFVRAQIAKTTDVLELGGFNEVRAAGKLQTVGKTYVMQDGDYINVLTN</sequence>
<dbReference type="PANTHER" id="PTHR23305">
    <property type="entry name" value="OBG GTPASE FAMILY"/>
    <property type="match status" value="1"/>
</dbReference>
<dbReference type="Gene3D" id="3.10.20.30">
    <property type="match status" value="1"/>
</dbReference>
<dbReference type="GO" id="GO:0016887">
    <property type="term" value="F:ATP hydrolysis activity"/>
    <property type="evidence" value="ECO:0007669"/>
    <property type="project" value="InterPro"/>
</dbReference>
<dbReference type="Proteomes" id="UP000228952">
    <property type="component" value="Unassembled WGS sequence"/>
</dbReference>
<dbReference type="PRINTS" id="PR00326">
    <property type="entry name" value="GTP1OBG"/>
</dbReference>
<evidence type="ECO:0000256" key="1">
    <source>
        <dbReference type="ARBA" id="ARBA00001946"/>
    </source>
</evidence>
<dbReference type="Pfam" id="PF01926">
    <property type="entry name" value="MMR_HSR1"/>
    <property type="match status" value="1"/>
</dbReference>
<dbReference type="PIRSF" id="PIRSF006641">
    <property type="entry name" value="CHP00092"/>
    <property type="match status" value="1"/>
</dbReference>
<evidence type="ECO:0000313" key="9">
    <source>
        <dbReference type="Proteomes" id="UP000228952"/>
    </source>
</evidence>